<sequence>MPEITDAEAFLEGVYVVALAIPAGRVMSYGGIAAALGTRAARQVGKILASQGDDLPWWRVVRADGTLPAELQARARSHWLSEGTPVRGTGADTRPAAAAFLRPQKNALRPGDRPVESGPPNGEHGNPLR</sequence>
<dbReference type="Proteomes" id="UP000272503">
    <property type="component" value="Unassembled WGS sequence"/>
</dbReference>
<dbReference type="InterPro" id="IPR036388">
    <property type="entry name" value="WH-like_DNA-bd_sf"/>
</dbReference>
<dbReference type="SUPFAM" id="SSF46767">
    <property type="entry name" value="Methylated DNA-protein cysteine methyltransferase, C-terminal domain"/>
    <property type="match status" value="1"/>
</dbReference>
<dbReference type="GO" id="GO:0032259">
    <property type="term" value="P:methylation"/>
    <property type="evidence" value="ECO:0007669"/>
    <property type="project" value="UniProtKB-KW"/>
</dbReference>
<dbReference type="InterPro" id="IPR014048">
    <property type="entry name" value="MethylDNA_cys_MeTrfase_DNA-bd"/>
</dbReference>
<dbReference type="OrthoDB" id="9132167at2"/>
<dbReference type="InterPro" id="IPR036217">
    <property type="entry name" value="MethylDNA_cys_MeTrfase_DNAb"/>
</dbReference>
<comment type="caution">
    <text evidence="4">The sequence shown here is derived from an EMBL/GenBank/DDBJ whole genome shotgun (WGS) entry which is preliminary data.</text>
</comment>
<keyword evidence="4" id="KW-0489">Methyltransferase</keyword>
<dbReference type="GO" id="GO:0008168">
    <property type="term" value="F:methyltransferase activity"/>
    <property type="evidence" value="ECO:0007669"/>
    <property type="project" value="UniProtKB-KW"/>
</dbReference>
<evidence type="ECO:0000256" key="2">
    <source>
        <dbReference type="SAM" id="MobiDB-lite"/>
    </source>
</evidence>
<keyword evidence="1" id="KW-0227">DNA damage</keyword>
<dbReference type="Pfam" id="PF01035">
    <property type="entry name" value="DNA_binding_1"/>
    <property type="match status" value="1"/>
</dbReference>
<proteinExistence type="predicted"/>
<dbReference type="AlphaFoldDB" id="A0A3L7AAS2"/>
<dbReference type="PANTHER" id="PTHR42942">
    <property type="entry name" value="6-O-METHYLGUANINE DNA METHYLTRANSFERASE"/>
    <property type="match status" value="1"/>
</dbReference>
<evidence type="ECO:0000256" key="1">
    <source>
        <dbReference type="ARBA" id="ARBA00022763"/>
    </source>
</evidence>
<dbReference type="InterPro" id="IPR052520">
    <property type="entry name" value="ATL_DNA_repair"/>
</dbReference>
<feature type="domain" description="Methylated-DNA-[protein]-cysteine S-methyltransferase DNA binding" evidence="3">
    <location>
        <begin position="10"/>
        <end position="80"/>
    </location>
</feature>
<evidence type="ECO:0000313" key="4">
    <source>
        <dbReference type="EMBL" id="RLP77566.1"/>
    </source>
</evidence>
<protein>
    <submittedName>
        <fullName evidence="4">Cysteine methyltransferase</fullName>
    </submittedName>
</protein>
<accession>A0A3L7AAS2</accession>
<dbReference type="GO" id="GO:0006281">
    <property type="term" value="P:DNA repair"/>
    <property type="evidence" value="ECO:0007669"/>
    <property type="project" value="InterPro"/>
</dbReference>
<dbReference type="Gene3D" id="1.10.10.10">
    <property type="entry name" value="Winged helix-like DNA-binding domain superfamily/Winged helix DNA-binding domain"/>
    <property type="match status" value="1"/>
</dbReference>
<evidence type="ECO:0000313" key="5">
    <source>
        <dbReference type="Proteomes" id="UP000272503"/>
    </source>
</evidence>
<keyword evidence="4" id="KW-0808">Transferase</keyword>
<reference evidence="4 5" key="1">
    <citation type="submission" date="2018-10" db="EMBL/GenBank/DDBJ databases">
        <authorList>
            <person name="Li J."/>
        </authorList>
    </citation>
    <scope>NUCLEOTIDE SEQUENCE [LARGE SCALE GENOMIC DNA]</scope>
    <source>
        <strain evidence="4 5">IF 016277</strain>
    </source>
</reference>
<gene>
    <name evidence="4" type="ORF">D9V32_02475</name>
</gene>
<name>A0A3L7AAS2_9MICO</name>
<evidence type="ECO:0000259" key="3">
    <source>
        <dbReference type="Pfam" id="PF01035"/>
    </source>
</evidence>
<keyword evidence="5" id="KW-1185">Reference proteome</keyword>
<dbReference type="CDD" id="cd06445">
    <property type="entry name" value="ATase"/>
    <property type="match status" value="1"/>
</dbReference>
<dbReference type="PANTHER" id="PTHR42942:SF1">
    <property type="entry name" value="ALKYLTRANSFERASE-LIKE PROTEIN 1"/>
    <property type="match status" value="1"/>
</dbReference>
<feature type="region of interest" description="Disordered" evidence="2">
    <location>
        <begin position="82"/>
        <end position="129"/>
    </location>
</feature>
<organism evidence="4 5">
    <name type="scientific">Mycetocola tolaasinivorans</name>
    <dbReference type="NCBI Taxonomy" id="76635"/>
    <lineage>
        <taxon>Bacteria</taxon>
        <taxon>Bacillati</taxon>
        <taxon>Actinomycetota</taxon>
        <taxon>Actinomycetes</taxon>
        <taxon>Micrococcales</taxon>
        <taxon>Microbacteriaceae</taxon>
        <taxon>Mycetocola</taxon>
    </lineage>
</organism>
<dbReference type="EMBL" id="RCUX01000002">
    <property type="protein sequence ID" value="RLP77566.1"/>
    <property type="molecule type" value="Genomic_DNA"/>
</dbReference>